<name>A0A5J6QPM5_9GAMM</name>
<evidence type="ECO:0000313" key="2">
    <source>
        <dbReference type="EMBL" id="QEY64748.1"/>
    </source>
</evidence>
<dbReference type="Pfam" id="PF11454">
    <property type="entry name" value="DUF3016"/>
    <property type="match status" value="1"/>
</dbReference>
<protein>
    <submittedName>
        <fullName evidence="2">DUF3016 domain-containing protein</fullName>
    </submittedName>
</protein>
<dbReference type="KEGG" id="plal:FXN65_22740"/>
<dbReference type="Proteomes" id="UP000327179">
    <property type="component" value="Chromosome"/>
</dbReference>
<feature type="chain" id="PRO_5023880438" evidence="1">
    <location>
        <begin position="22"/>
        <end position="169"/>
    </location>
</feature>
<organism evidence="2 3">
    <name type="scientific">Metapseudomonas lalkuanensis</name>
    <dbReference type="NCBI Taxonomy" id="2604832"/>
    <lineage>
        <taxon>Bacteria</taxon>
        <taxon>Pseudomonadati</taxon>
        <taxon>Pseudomonadota</taxon>
        <taxon>Gammaproteobacteria</taxon>
        <taxon>Pseudomonadales</taxon>
        <taxon>Pseudomonadaceae</taxon>
        <taxon>Metapseudomonas</taxon>
    </lineage>
</organism>
<dbReference type="EMBL" id="CP043311">
    <property type="protein sequence ID" value="QEY64748.1"/>
    <property type="molecule type" value="Genomic_DNA"/>
</dbReference>
<sequence>MRPTLPLIVLALVILSPTALASSTEVSFSHPDTYSDARLYRDYGRGADDFVLKDLKAHIEKLGKRYLQPGQTLKVDILDIDLAGQYEPWRVNFQGVRFMREVTWPRIKLHYSLEQDGRVLVSRDATVIDQSYLQHGNYYFSNDRLRYEKTMLDDWFRWNIGPKYKTVSY</sequence>
<proteinExistence type="predicted"/>
<dbReference type="RefSeq" id="WP_151136658.1">
    <property type="nucleotide sequence ID" value="NZ_CP043311.1"/>
</dbReference>
<accession>A0A5J6QPM5</accession>
<dbReference type="AlphaFoldDB" id="A0A5J6QPM5"/>
<feature type="signal peptide" evidence="1">
    <location>
        <begin position="1"/>
        <end position="21"/>
    </location>
</feature>
<keyword evidence="3" id="KW-1185">Reference proteome</keyword>
<gene>
    <name evidence="2" type="ORF">FXN65_22740</name>
</gene>
<reference evidence="2 3" key="1">
    <citation type="submission" date="2019-08" db="EMBL/GenBank/DDBJ databases">
        <title>Whole-genome Sequencing of e-waste polymer degrading bacterium Pseudomonas sp. strain PE08.</title>
        <authorList>
            <person name="Kirdat K."/>
            <person name="Debbarma P."/>
            <person name="Narawade N."/>
            <person name="Suyal D."/>
            <person name="Thorat V."/>
            <person name="Shouche Y."/>
            <person name="Goel R."/>
            <person name="Yadav A."/>
        </authorList>
    </citation>
    <scope>NUCLEOTIDE SEQUENCE [LARGE SCALE GENOMIC DNA]</scope>
    <source>
        <strain evidence="2 3">PE08</strain>
    </source>
</reference>
<keyword evidence="1" id="KW-0732">Signal</keyword>
<evidence type="ECO:0000313" key="3">
    <source>
        <dbReference type="Proteomes" id="UP000327179"/>
    </source>
</evidence>
<dbReference type="InterPro" id="IPR021557">
    <property type="entry name" value="DUF3016"/>
</dbReference>
<evidence type="ECO:0000256" key="1">
    <source>
        <dbReference type="SAM" id="SignalP"/>
    </source>
</evidence>